<dbReference type="InterPro" id="IPR011009">
    <property type="entry name" value="Kinase-like_dom_sf"/>
</dbReference>
<feature type="binding site" evidence="3">
    <location>
        <position position="79"/>
    </location>
    <ligand>
        <name>ATP</name>
        <dbReference type="ChEBI" id="CHEBI:30616"/>
    </ligand>
</feature>
<accession>A0A078ATD2</accession>
<dbReference type="InterPro" id="IPR017441">
    <property type="entry name" value="Protein_kinase_ATP_BS"/>
</dbReference>
<organism evidence="5 6">
    <name type="scientific">Stylonychia lemnae</name>
    <name type="common">Ciliate</name>
    <dbReference type="NCBI Taxonomy" id="5949"/>
    <lineage>
        <taxon>Eukaryota</taxon>
        <taxon>Sar</taxon>
        <taxon>Alveolata</taxon>
        <taxon>Ciliophora</taxon>
        <taxon>Intramacronucleata</taxon>
        <taxon>Spirotrichea</taxon>
        <taxon>Stichotrichia</taxon>
        <taxon>Sporadotrichida</taxon>
        <taxon>Oxytrichidae</taxon>
        <taxon>Stylonychinae</taxon>
        <taxon>Stylonychia</taxon>
    </lineage>
</organism>
<keyword evidence="2 3" id="KW-0067">ATP-binding</keyword>
<proteinExistence type="predicted"/>
<dbReference type="PROSITE" id="PS00107">
    <property type="entry name" value="PROTEIN_KINASE_ATP"/>
    <property type="match status" value="1"/>
</dbReference>
<evidence type="ECO:0000256" key="2">
    <source>
        <dbReference type="ARBA" id="ARBA00022840"/>
    </source>
</evidence>
<keyword evidence="5" id="KW-0808">Transferase</keyword>
<gene>
    <name evidence="5" type="primary">Contig6189.g6617</name>
    <name evidence="5" type="ORF">STYLEM_14791</name>
</gene>
<dbReference type="Proteomes" id="UP000039865">
    <property type="component" value="Unassembled WGS sequence"/>
</dbReference>
<dbReference type="PANTHER" id="PTHR24347">
    <property type="entry name" value="SERINE/THREONINE-PROTEIN KINASE"/>
    <property type="match status" value="1"/>
</dbReference>
<dbReference type="PROSITE" id="PS00108">
    <property type="entry name" value="PROTEIN_KINASE_ST"/>
    <property type="match status" value="1"/>
</dbReference>
<dbReference type="OrthoDB" id="371082at2759"/>
<dbReference type="InParanoid" id="A0A078ATD2"/>
<evidence type="ECO:0000256" key="3">
    <source>
        <dbReference type="PROSITE-ProRule" id="PRU10141"/>
    </source>
</evidence>
<name>A0A078ATD2_STYLE</name>
<dbReference type="InterPro" id="IPR000719">
    <property type="entry name" value="Prot_kinase_dom"/>
</dbReference>
<dbReference type="InterPro" id="IPR008271">
    <property type="entry name" value="Ser/Thr_kinase_AS"/>
</dbReference>
<dbReference type="Pfam" id="PF00069">
    <property type="entry name" value="Pkinase"/>
    <property type="match status" value="1"/>
</dbReference>
<evidence type="ECO:0000313" key="5">
    <source>
        <dbReference type="EMBL" id="CDW85705.1"/>
    </source>
</evidence>
<dbReference type="PROSITE" id="PS50011">
    <property type="entry name" value="PROTEIN_KINASE_DOM"/>
    <property type="match status" value="1"/>
</dbReference>
<dbReference type="Gene3D" id="1.10.510.10">
    <property type="entry name" value="Transferase(Phosphotransferase) domain 1"/>
    <property type="match status" value="1"/>
</dbReference>
<dbReference type="GO" id="GO:0005524">
    <property type="term" value="F:ATP binding"/>
    <property type="evidence" value="ECO:0007669"/>
    <property type="project" value="UniProtKB-UniRule"/>
</dbReference>
<feature type="domain" description="Protein kinase" evidence="4">
    <location>
        <begin position="42"/>
        <end position="288"/>
    </location>
</feature>
<dbReference type="AlphaFoldDB" id="A0A078ATD2"/>
<evidence type="ECO:0000259" key="4">
    <source>
        <dbReference type="PROSITE" id="PS50011"/>
    </source>
</evidence>
<keyword evidence="6" id="KW-1185">Reference proteome</keyword>
<reference evidence="5 6" key="1">
    <citation type="submission" date="2014-06" db="EMBL/GenBank/DDBJ databases">
        <authorList>
            <person name="Swart Estienne"/>
        </authorList>
    </citation>
    <scope>NUCLEOTIDE SEQUENCE [LARGE SCALE GENOMIC DNA]</scope>
    <source>
        <strain evidence="5 6">130c</strain>
    </source>
</reference>
<dbReference type="EMBL" id="CCKQ01013980">
    <property type="protein sequence ID" value="CDW85705.1"/>
    <property type="molecule type" value="Genomic_DNA"/>
</dbReference>
<dbReference type="SUPFAM" id="SSF56112">
    <property type="entry name" value="Protein kinase-like (PK-like)"/>
    <property type="match status" value="1"/>
</dbReference>
<dbReference type="OMA" id="YHTITDE"/>
<keyword evidence="1 3" id="KW-0547">Nucleotide-binding</keyword>
<dbReference type="SMART" id="SM00220">
    <property type="entry name" value="S_TKc"/>
    <property type="match status" value="1"/>
</dbReference>
<evidence type="ECO:0000256" key="1">
    <source>
        <dbReference type="ARBA" id="ARBA00022741"/>
    </source>
</evidence>
<protein>
    <submittedName>
        <fullName evidence="5">Serine threonine protein kinase</fullName>
    </submittedName>
</protein>
<dbReference type="GO" id="GO:0004672">
    <property type="term" value="F:protein kinase activity"/>
    <property type="evidence" value="ECO:0007669"/>
    <property type="project" value="InterPro"/>
</dbReference>
<sequence length="556" mass="64717">MQTELYLDIQFCYYRKNDISSFKQWGQAFDNYIIRLEEPKSYEFVKILGQGGNAVVKLAQKYKTINESSRRQLKQTAIKQIKKSTLLNNKVAINQLRREIEAHRKLQDCGNILTLFKVYESNHNIYLFVDYQKGGNLMDILIEQKKIIEKDLQIIMGQLLLAVDYMHQIDVIHRDLKPSNILLHSKQKNNYDLRIADFGLAYMYTHDEKLQDKCGTPTYIAPEILDGFKYDHKVDIFSLGSIMICSLDHIFKYITSLSNDGRDLLLKLLQKNPLHRPTAKEALQHPWFQGDREALDAALIINEQIQTQTYQRKYDIQASQLNQQCDDPGSQMNARISFQQRLSGISPYQSRFSSNQRIKSRNESYNFSYYDIITQKRNAVSKSPHYFGQLAGSLSQNGVFTQVINSRAENYGFENYALEKIQSNPKKLSKLLSELALKEEVKVQPLLLKVSQDDQIDNLKDNQVQSCEYKQIPSSAQQNSRQQSRVKKLSQFHNLAKKLKNHIEVSALNDQIYEEHVDEQYINQSGKFRFLSGINHVQKQRIFIEIEKTQKLLEST</sequence>
<evidence type="ECO:0000313" key="6">
    <source>
        <dbReference type="Proteomes" id="UP000039865"/>
    </source>
</evidence>
<keyword evidence="5" id="KW-0418">Kinase</keyword>